<accession>A0ACC2TWF5</accession>
<proteinExistence type="predicted"/>
<name>A0ACC2TWF5_9FUNG</name>
<protein>
    <submittedName>
        <fullName evidence="1">Uncharacterized protein</fullName>
    </submittedName>
</protein>
<keyword evidence="2" id="KW-1185">Reference proteome</keyword>
<gene>
    <name evidence="1" type="ORF">DSO57_1005688</name>
</gene>
<dbReference type="Proteomes" id="UP001165960">
    <property type="component" value="Unassembled WGS sequence"/>
</dbReference>
<organism evidence="1 2">
    <name type="scientific">Entomophthora muscae</name>
    <dbReference type="NCBI Taxonomy" id="34485"/>
    <lineage>
        <taxon>Eukaryota</taxon>
        <taxon>Fungi</taxon>
        <taxon>Fungi incertae sedis</taxon>
        <taxon>Zoopagomycota</taxon>
        <taxon>Entomophthoromycotina</taxon>
        <taxon>Entomophthoromycetes</taxon>
        <taxon>Entomophthorales</taxon>
        <taxon>Entomophthoraceae</taxon>
        <taxon>Entomophthora</taxon>
    </lineage>
</organism>
<evidence type="ECO:0000313" key="2">
    <source>
        <dbReference type="Proteomes" id="UP001165960"/>
    </source>
</evidence>
<evidence type="ECO:0000313" key="1">
    <source>
        <dbReference type="EMBL" id="KAJ9078542.1"/>
    </source>
</evidence>
<reference evidence="1" key="1">
    <citation type="submission" date="2022-04" db="EMBL/GenBank/DDBJ databases">
        <title>Genome of the entomopathogenic fungus Entomophthora muscae.</title>
        <authorList>
            <person name="Elya C."/>
            <person name="Lovett B.R."/>
            <person name="Lee E."/>
            <person name="Macias A.M."/>
            <person name="Hajek A.E."/>
            <person name="De Bivort B.L."/>
            <person name="Kasson M.T."/>
            <person name="De Fine Licht H.H."/>
            <person name="Stajich J.E."/>
        </authorList>
    </citation>
    <scope>NUCLEOTIDE SEQUENCE</scope>
    <source>
        <strain evidence="1">Berkeley</strain>
    </source>
</reference>
<sequence>MLPVARALAISDDQLDPWLTYLLFLCLQQGSQLLGKFLTCFQKVATNVTLSKLAKVAALKVVLDLTGADLLPCSDHTITLNDLIEQLQAYALGSSEAISFLHLSSRVNSGLSPNLITPTTVPSSSPKSDLTRNFSAIVTTDKNKVTKYELKCVGPPSPIKAQLLISVSWILPSLTSMNSECPP</sequence>
<comment type="caution">
    <text evidence="1">The sequence shown here is derived from an EMBL/GenBank/DDBJ whole genome shotgun (WGS) entry which is preliminary data.</text>
</comment>
<dbReference type="EMBL" id="QTSX02002145">
    <property type="protein sequence ID" value="KAJ9078542.1"/>
    <property type="molecule type" value="Genomic_DNA"/>
</dbReference>